<reference evidence="2 3" key="1">
    <citation type="submission" date="2020-08" db="EMBL/GenBank/DDBJ databases">
        <title>Genomic Encyclopedia of Type Strains, Phase IV (KMG-IV): sequencing the most valuable type-strain genomes for metagenomic binning, comparative biology and taxonomic classification.</title>
        <authorList>
            <person name="Goeker M."/>
        </authorList>
    </citation>
    <scope>NUCLEOTIDE SEQUENCE [LARGE SCALE GENOMIC DNA]</scope>
    <source>
        <strain evidence="2 3">DSM 22198</strain>
    </source>
</reference>
<organism evidence="2 3">
    <name type="scientific">Nitrospirillum iridis</name>
    <dbReference type="NCBI Taxonomy" id="765888"/>
    <lineage>
        <taxon>Bacteria</taxon>
        <taxon>Pseudomonadati</taxon>
        <taxon>Pseudomonadota</taxon>
        <taxon>Alphaproteobacteria</taxon>
        <taxon>Rhodospirillales</taxon>
        <taxon>Azospirillaceae</taxon>
        <taxon>Nitrospirillum</taxon>
    </lineage>
</organism>
<keyword evidence="1" id="KW-0812">Transmembrane</keyword>
<evidence type="ECO:0000256" key="1">
    <source>
        <dbReference type="SAM" id="Phobius"/>
    </source>
</evidence>
<feature type="transmembrane region" description="Helical" evidence="1">
    <location>
        <begin position="15"/>
        <end position="35"/>
    </location>
</feature>
<keyword evidence="3" id="KW-1185">Reference proteome</keyword>
<accession>A0A7X0AXY5</accession>
<sequence>MITTTMDITMITRTIIAMATIMITVTLIMTMIITITARMGRWTMAPGPRARPSRA</sequence>
<comment type="caution">
    <text evidence="2">The sequence shown here is derived from an EMBL/GenBank/DDBJ whole genome shotgun (WGS) entry which is preliminary data.</text>
</comment>
<dbReference type="AlphaFoldDB" id="A0A7X0AXY5"/>
<evidence type="ECO:0000313" key="2">
    <source>
        <dbReference type="EMBL" id="MBB6252113.1"/>
    </source>
</evidence>
<dbReference type="Proteomes" id="UP000539175">
    <property type="component" value="Unassembled WGS sequence"/>
</dbReference>
<dbReference type="EMBL" id="JACIIZ010000006">
    <property type="protein sequence ID" value="MBB6252113.1"/>
    <property type="molecule type" value="Genomic_DNA"/>
</dbReference>
<protein>
    <submittedName>
        <fullName evidence="2">Uncharacterized protein</fullName>
    </submittedName>
</protein>
<gene>
    <name evidence="2" type="ORF">FHS74_002673</name>
</gene>
<proteinExistence type="predicted"/>
<name>A0A7X0AXY5_9PROT</name>
<evidence type="ECO:0000313" key="3">
    <source>
        <dbReference type="Proteomes" id="UP000539175"/>
    </source>
</evidence>
<keyword evidence="1" id="KW-1133">Transmembrane helix</keyword>
<keyword evidence="1" id="KW-0472">Membrane</keyword>